<feature type="domain" description="IraD/Gp25-like" evidence="1">
    <location>
        <begin position="42"/>
        <end position="131"/>
    </location>
</feature>
<dbReference type="InterPro" id="IPR007048">
    <property type="entry name" value="IraD/Gp25-like"/>
</dbReference>
<dbReference type="PANTHER" id="PTHR38595:SF1">
    <property type="entry name" value="TYPE VI SECRETION SYSTEM COMPONENT TSSE1"/>
    <property type="match status" value="1"/>
</dbReference>
<dbReference type="Pfam" id="PF04965">
    <property type="entry name" value="GPW_gp25"/>
    <property type="match status" value="1"/>
</dbReference>
<protein>
    <submittedName>
        <fullName evidence="2">Type VI secretion system baseplate subunit TssE</fullName>
    </submittedName>
</protein>
<dbReference type="Gene3D" id="3.10.450.40">
    <property type="match status" value="1"/>
</dbReference>
<organism evidence="2 3">
    <name type="scientific">Sphingomonas longa</name>
    <dbReference type="NCBI Taxonomy" id="2778730"/>
    <lineage>
        <taxon>Bacteria</taxon>
        <taxon>Pseudomonadati</taxon>
        <taxon>Pseudomonadota</taxon>
        <taxon>Alphaproteobacteria</taxon>
        <taxon>Sphingomonadales</taxon>
        <taxon>Sphingomonadaceae</taxon>
        <taxon>Sphingomonas</taxon>
    </lineage>
</organism>
<evidence type="ECO:0000313" key="3">
    <source>
        <dbReference type="Proteomes" id="UP000763641"/>
    </source>
</evidence>
<dbReference type="InterPro" id="IPR017737">
    <property type="entry name" value="TssE1-like"/>
</dbReference>
<dbReference type="PANTHER" id="PTHR38595">
    <property type="entry name" value="CYTOPLASMIC PROTEIN-RELATED"/>
    <property type="match status" value="1"/>
</dbReference>
<accession>A0ABS2D2E2</accession>
<dbReference type="SUPFAM" id="SSF160719">
    <property type="entry name" value="gpW/gp25-like"/>
    <property type="match status" value="1"/>
</dbReference>
<sequence>MTDTTRPLLSLFDRLMDDAPDETIEEQDDDDAAFRRVKLGMRRDLEGLLNGKRPYSRWLGSRPGLGDTVVGFGLADLSTEDFSSEAVRERLRRMIAQGIRTHEPRLRRVEVEVDGAPTSAGVRFRISAVMVLDMIEEAVVYDARLRPSDRAIDVNLAR</sequence>
<dbReference type="RefSeq" id="WP_204193662.1">
    <property type="nucleotide sequence ID" value="NZ_JAFEMC010000001.1"/>
</dbReference>
<dbReference type="Proteomes" id="UP000763641">
    <property type="component" value="Unassembled WGS sequence"/>
</dbReference>
<keyword evidence="3" id="KW-1185">Reference proteome</keyword>
<proteinExistence type="predicted"/>
<dbReference type="InterPro" id="IPR053176">
    <property type="entry name" value="T6SS_TssE1-like"/>
</dbReference>
<gene>
    <name evidence="2" type="primary">tssE</name>
    <name evidence="2" type="ORF">ILT43_01835</name>
</gene>
<dbReference type="NCBIfam" id="TIGR03357">
    <property type="entry name" value="VI_zyme"/>
    <property type="match status" value="1"/>
</dbReference>
<name>A0ABS2D2E2_9SPHN</name>
<dbReference type="EMBL" id="JAFEMC010000001">
    <property type="protein sequence ID" value="MBM6575097.1"/>
    <property type="molecule type" value="Genomic_DNA"/>
</dbReference>
<reference evidence="2 3" key="1">
    <citation type="submission" date="2020-12" db="EMBL/GenBank/DDBJ databases">
        <title>Sphingomonas sp.</title>
        <authorList>
            <person name="Kim M.K."/>
        </authorList>
    </citation>
    <scope>NUCLEOTIDE SEQUENCE [LARGE SCALE GENOMIC DNA]</scope>
    <source>
        <strain evidence="2 3">BT552</strain>
    </source>
</reference>
<comment type="caution">
    <text evidence="2">The sequence shown here is derived from an EMBL/GenBank/DDBJ whole genome shotgun (WGS) entry which is preliminary data.</text>
</comment>
<evidence type="ECO:0000259" key="1">
    <source>
        <dbReference type="Pfam" id="PF04965"/>
    </source>
</evidence>
<evidence type="ECO:0000313" key="2">
    <source>
        <dbReference type="EMBL" id="MBM6575097.1"/>
    </source>
</evidence>